<organism evidence="1 2">
    <name type="scientific">Malurus cyaneus samueli</name>
    <dbReference type="NCBI Taxonomy" id="2593467"/>
    <lineage>
        <taxon>Eukaryota</taxon>
        <taxon>Metazoa</taxon>
        <taxon>Chordata</taxon>
        <taxon>Craniata</taxon>
        <taxon>Vertebrata</taxon>
        <taxon>Euteleostomi</taxon>
        <taxon>Archelosauria</taxon>
        <taxon>Archosauria</taxon>
        <taxon>Dinosauria</taxon>
        <taxon>Saurischia</taxon>
        <taxon>Theropoda</taxon>
        <taxon>Coelurosauria</taxon>
        <taxon>Aves</taxon>
        <taxon>Neognathae</taxon>
        <taxon>Neoaves</taxon>
        <taxon>Telluraves</taxon>
        <taxon>Australaves</taxon>
        <taxon>Passeriformes</taxon>
        <taxon>Meliphagoidea</taxon>
        <taxon>Maluridae</taxon>
        <taxon>Malurus</taxon>
    </lineage>
</organism>
<name>A0A8C5U7N6_9PASS</name>
<reference evidence="1" key="1">
    <citation type="submission" date="2025-08" db="UniProtKB">
        <authorList>
            <consortium name="Ensembl"/>
        </authorList>
    </citation>
    <scope>IDENTIFICATION</scope>
</reference>
<reference evidence="1" key="2">
    <citation type="submission" date="2025-09" db="UniProtKB">
        <authorList>
            <consortium name="Ensembl"/>
        </authorList>
    </citation>
    <scope>IDENTIFICATION</scope>
</reference>
<proteinExistence type="predicted"/>
<evidence type="ECO:0000313" key="1">
    <source>
        <dbReference type="Ensembl" id="ENSMCSP00000017700.1"/>
    </source>
</evidence>
<dbReference type="Proteomes" id="UP000694560">
    <property type="component" value="Unplaced"/>
</dbReference>
<keyword evidence="2" id="KW-1185">Reference proteome</keyword>
<evidence type="ECO:0000313" key="2">
    <source>
        <dbReference type="Proteomes" id="UP000694560"/>
    </source>
</evidence>
<sequence length="119" mass="12713">MIKTNIFSLGSQWETAYLKLWLALPAPAQGRAGFRSSLEQLSGPWAVRDLLVRPGCGSSVCLLPAEMHICLHPNLGRLQGDGSQPWVRARAPAWIPHSVDGPGMEAVLLPAGSGPVSHP</sequence>
<protein>
    <submittedName>
        <fullName evidence="1">Uncharacterized protein</fullName>
    </submittedName>
</protein>
<dbReference type="AlphaFoldDB" id="A0A8C5U7N6"/>
<accession>A0A8C5U7N6</accession>
<dbReference type="Ensembl" id="ENSMCST00000018150.1">
    <property type="protein sequence ID" value="ENSMCSP00000017700.1"/>
    <property type="gene ID" value="ENSMCSG00000012428.1"/>
</dbReference>